<evidence type="ECO:0008006" key="3">
    <source>
        <dbReference type="Google" id="ProtNLM"/>
    </source>
</evidence>
<dbReference type="AlphaFoldDB" id="H1YWS3"/>
<organism evidence="1 2">
    <name type="scientific">Methanoplanus limicola DSM 2279</name>
    <dbReference type="NCBI Taxonomy" id="937775"/>
    <lineage>
        <taxon>Archaea</taxon>
        <taxon>Methanobacteriati</taxon>
        <taxon>Methanobacteriota</taxon>
        <taxon>Stenosarchaea group</taxon>
        <taxon>Methanomicrobia</taxon>
        <taxon>Methanomicrobiales</taxon>
        <taxon>Methanomicrobiaceae</taxon>
        <taxon>Methanoplanus</taxon>
    </lineage>
</organism>
<keyword evidence="2" id="KW-1185">Reference proteome</keyword>
<dbReference type="EMBL" id="CM001436">
    <property type="protein sequence ID" value="EHQ36814.1"/>
    <property type="molecule type" value="Genomic_DNA"/>
</dbReference>
<dbReference type="Proteomes" id="UP000005741">
    <property type="component" value="Chromosome"/>
</dbReference>
<dbReference type="RefSeq" id="WP_004079460.1">
    <property type="nucleotide sequence ID" value="NZ_CM001436.1"/>
</dbReference>
<dbReference type="InterPro" id="IPR007366">
    <property type="entry name" value="DUF432"/>
</dbReference>
<dbReference type="Pfam" id="PF04254">
    <property type="entry name" value="DUF432"/>
    <property type="match status" value="1"/>
</dbReference>
<name>H1YWS3_9EURY</name>
<gene>
    <name evidence="1" type="ORF">Metlim_2779</name>
</gene>
<dbReference type="HOGENOM" id="CLU_096705_1_0_2"/>
<proteinExistence type="predicted"/>
<reference evidence="1 2" key="1">
    <citation type="submission" date="2011-10" db="EMBL/GenBank/DDBJ databases">
        <title>The Improved High-Quality Draft genome of Methanoplanus limicola DSM 2279.</title>
        <authorList>
            <consortium name="US DOE Joint Genome Institute (JGI-PGF)"/>
            <person name="Lucas S."/>
            <person name="Copeland A."/>
            <person name="Lapidus A."/>
            <person name="Glavina del Rio T."/>
            <person name="Dalin E."/>
            <person name="Tice H."/>
            <person name="Bruce D."/>
            <person name="Goodwin L."/>
            <person name="Pitluck S."/>
            <person name="Peters L."/>
            <person name="Mikhailova N."/>
            <person name="Lu M."/>
            <person name="Kyrpides N."/>
            <person name="Mavromatis K."/>
            <person name="Ivanova N."/>
            <person name="Markowitz V."/>
            <person name="Cheng J.-F."/>
            <person name="Hugenholtz P."/>
            <person name="Woyke T."/>
            <person name="Wu D."/>
            <person name="Wirth R."/>
            <person name="Brambilla E.-M."/>
            <person name="Klenk H.-P."/>
            <person name="Eisen J.A."/>
        </authorList>
    </citation>
    <scope>NUCLEOTIDE SEQUENCE [LARGE SCALE GENOMIC DNA]</scope>
    <source>
        <strain evidence="1 2">DSM 2279</strain>
    </source>
</reference>
<dbReference type="InParanoid" id="H1YWS3"/>
<evidence type="ECO:0000313" key="2">
    <source>
        <dbReference type="Proteomes" id="UP000005741"/>
    </source>
</evidence>
<dbReference type="PIRSF" id="PIRSF019202">
    <property type="entry name" value="UCP019202"/>
    <property type="match status" value="1"/>
</dbReference>
<protein>
    <recommendedName>
        <fullName evidence="3">DUF432 domain-containing protein</fullName>
    </recommendedName>
</protein>
<evidence type="ECO:0000313" key="1">
    <source>
        <dbReference type="EMBL" id="EHQ36814.1"/>
    </source>
</evidence>
<dbReference type="PATRIC" id="fig|937775.9.peg.3122"/>
<accession>H1YWS3</accession>
<sequence length="240" mass="27329">MRCFELIYGHYSYPFSVESGGIKIEVTEESGLYLYRRECCGEVRENYIQPKEGRIIINPVEPVNLPSSVTSLLQVKFKNLVIEPQSVILVYLTFPIEIGVFLQTGKNIEVIDILSVSKQKYSLYGSPTNGTIVRYHESNIHRGIPETDIFNEGVLSLTVVNSGKEIVNLSRAVFDGWGMKLYYNDNSVSMVAEMNLLHNNTAETRFLSVPLIIGMNKSYEIYMSRKIPVMKRSFIMELGY</sequence>